<name>D2VY83_NAEGR</name>
<dbReference type="GeneID" id="8856284"/>
<evidence type="ECO:0000313" key="2">
    <source>
        <dbReference type="EMBL" id="EFC38205.1"/>
    </source>
</evidence>
<dbReference type="EMBL" id="GG738910">
    <property type="protein sequence ID" value="EFC38205.1"/>
    <property type="molecule type" value="Genomic_DNA"/>
</dbReference>
<reference evidence="2 3" key="1">
    <citation type="journal article" date="2010" name="Cell">
        <title>The genome of Naegleria gruberi illuminates early eukaryotic versatility.</title>
        <authorList>
            <person name="Fritz-Laylin L.K."/>
            <person name="Prochnik S.E."/>
            <person name="Ginger M.L."/>
            <person name="Dacks J.B."/>
            <person name="Carpenter M.L."/>
            <person name="Field M.C."/>
            <person name="Kuo A."/>
            <person name="Paredez A."/>
            <person name="Chapman J."/>
            <person name="Pham J."/>
            <person name="Shu S."/>
            <person name="Neupane R."/>
            <person name="Cipriano M."/>
            <person name="Mancuso J."/>
            <person name="Tu H."/>
            <person name="Salamov A."/>
            <person name="Lindquist E."/>
            <person name="Shapiro H."/>
            <person name="Lucas S."/>
            <person name="Grigoriev I.V."/>
            <person name="Cande W.Z."/>
            <person name="Fulton C."/>
            <person name="Rokhsar D.S."/>
            <person name="Dawson S.C."/>
        </authorList>
    </citation>
    <scope>NUCLEOTIDE SEQUENCE [LARGE SCALE GENOMIC DNA]</scope>
    <source>
        <strain evidence="2 3">NEG-M</strain>
    </source>
</reference>
<dbReference type="InParanoid" id="D2VY83"/>
<feature type="region of interest" description="Disordered" evidence="1">
    <location>
        <begin position="1"/>
        <end position="24"/>
    </location>
</feature>
<evidence type="ECO:0000256" key="1">
    <source>
        <dbReference type="SAM" id="MobiDB-lite"/>
    </source>
</evidence>
<sequence length="169" mass="19290">MNRKPSKISKPSTKLNSNKLSNRSSSSLSSITLISFAKSSTTTSIPNNTHKNNNNTNIENYNNSPLAVSLFNWKKRETKYGTFFSAAPVNSYKRAISNEEMIRVLHLSQIQAAKILDCHLSTLKRRFNKTKHSLGLDAWPQNYQSIRHLPIFKEIYPMNLSFILNKDSK</sequence>
<proteinExistence type="predicted"/>
<dbReference type="AlphaFoldDB" id="D2VY83"/>
<feature type="compositionally biased region" description="Low complexity" evidence="1">
    <location>
        <begin position="9"/>
        <end position="24"/>
    </location>
</feature>
<keyword evidence="3" id="KW-1185">Reference proteome</keyword>
<protein>
    <submittedName>
        <fullName evidence="2">Predicted protein</fullName>
    </submittedName>
</protein>
<organism evidence="3">
    <name type="scientific">Naegleria gruberi</name>
    <name type="common">Amoeba</name>
    <dbReference type="NCBI Taxonomy" id="5762"/>
    <lineage>
        <taxon>Eukaryota</taxon>
        <taxon>Discoba</taxon>
        <taxon>Heterolobosea</taxon>
        <taxon>Tetramitia</taxon>
        <taxon>Eutetramitia</taxon>
        <taxon>Vahlkampfiidae</taxon>
        <taxon>Naegleria</taxon>
    </lineage>
</organism>
<gene>
    <name evidence="2" type="ORF">NAEGRDRAFT_74024</name>
</gene>
<dbReference type="Proteomes" id="UP000006671">
    <property type="component" value="Unassembled WGS sequence"/>
</dbReference>
<accession>D2VY83</accession>
<dbReference type="KEGG" id="ngr:NAEGRDRAFT_74024"/>
<dbReference type="RefSeq" id="XP_002670949.1">
    <property type="nucleotide sequence ID" value="XM_002670903.1"/>
</dbReference>
<dbReference type="VEuPathDB" id="AmoebaDB:NAEGRDRAFT_74024"/>
<evidence type="ECO:0000313" key="3">
    <source>
        <dbReference type="Proteomes" id="UP000006671"/>
    </source>
</evidence>